<accession>A0ABW4A426</accession>
<organism evidence="1 2">
    <name type="scientific">Actinoplanes sichuanensis</name>
    <dbReference type="NCBI Taxonomy" id="512349"/>
    <lineage>
        <taxon>Bacteria</taxon>
        <taxon>Bacillati</taxon>
        <taxon>Actinomycetota</taxon>
        <taxon>Actinomycetes</taxon>
        <taxon>Micromonosporales</taxon>
        <taxon>Micromonosporaceae</taxon>
        <taxon>Actinoplanes</taxon>
    </lineage>
</organism>
<evidence type="ECO:0000313" key="1">
    <source>
        <dbReference type="EMBL" id="MFD1365411.1"/>
    </source>
</evidence>
<keyword evidence="2" id="KW-1185">Reference proteome</keyword>
<dbReference type="InterPro" id="IPR045592">
    <property type="entry name" value="DUF6461"/>
</dbReference>
<evidence type="ECO:0000313" key="2">
    <source>
        <dbReference type="Proteomes" id="UP001597183"/>
    </source>
</evidence>
<dbReference type="EMBL" id="JBHTMK010000010">
    <property type="protein sequence ID" value="MFD1365411.1"/>
    <property type="molecule type" value="Genomic_DNA"/>
</dbReference>
<gene>
    <name evidence="1" type="ORF">ACFQ5G_08675</name>
</gene>
<dbReference type="Proteomes" id="UP001597183">
    <property type="component" value="Unassembled WGS sequence"/>
</dbReference>
<reference evidence="2" key="1">
    <citation type="journal article" date="2019" name="Int. J. Syst. Evol. Microbiol.">
        <title>The Global Catalogue of Microorganisms (GCM) 10K type strain sequencing project: providing services to taxonomists for standard genome sequencing and annotation.</title>
        <authorList>
            <consortium name="The Broad Institute Genomics Platform"/>
            <consortium name="The Broad Institute Genome Sequencing Center for Infectious Disease"/>
            <person name="Wu L."/>
            <person name="Ma J."/>
        </authorList>
    </citation>
    <scope>NUCLEOTIDE SEQUENCE [LARGE SCALE GENOMIC DNA]</scope>
    <source>
        <strain evidence="2">CCM 7526</strain>
    </source>
</reference>
<comment type="caution">
    <text evidence="1">The sequence shown here is derived from an EMBL/GenBank/DDBJ whole genome shotgun (WGS) entry which is preliminary data.</text>
</comment>
<proteinExistence type="predicted"/>
<dbReference type="RefSeq" id="WP_378078469.1">
    <property type="nucleotide sequence ID" value="NZ_JBHTMK010000010.1"/>
</dbReference>
<sequence length="379" mass="40075">MAELPLTSLRGEVAGTTVKRMGDLAGAELLWDDLGEIACLTFVRGVDEVEALRRLGAYPDTIGEKDPGDFLEEFEVDFPQVAVAIGLGSWSVVIEPVGFCGADHLLLSAASVGTEAIVVLRHDYASAAFAYAVDGALITGFEPSYPAPTLMHGVDSQRLWPAMREVGFRPPDEDGGENSQHSTAMALLLAQRITGVVVPRGVMDEPRMCAELEPWFAVAYNPGDLLIADQTLEGHAAPLVAAVQAAGPATQRRVAVAEVRRQAKALGLDRTLGLDDALSAAAAGVGYSIAVDSPLGRQVRAWLTTSRKASKLSPGDRHHAYGLGWFIGALRGVLNPDPRLAALAAAKPLTSEIPGLGDHALRAQMIEALRASKSHTAPR</sequence>
<protein>
    <submittedName>
        <fullName evidence="1">DUF6461 domain-containing protein</fullName>
    </submittedName>
</protein>
<dbReference type="Pfam" id="PF20062">
    <property type="entry name" value="DUF6461"/>
    <property type="match status" value="1"/>
</dbReference>
<name>A0ABW4A426_9ACTN</name>